<evidence type="ECO:0000313" key="2">
    <source>
        <dbReference type="Proteomes" id="UP000682111"/>
    </source>
</evidence>
<protein>
    <submittedName>
        <fullName evidence="1">Uncharacterized protein</fullName>
    </submittedName>
</protein>
<dbReference type="RefSeq" id="WP_137744912.1">
    <property type="nucleotide sequence ID" value="NZ_BORC01000003.1"/>
</dbReference>
<organism evidence="1 2">
    <name type="scientific">Robertmurraya siralis</name>
    <dbReference type="NCBI Taxonomy" id="77777"/>
    <lineage>
        <taxon>Bacteria</taxon>
        <taxon>Bacillati</taxon>
        <taxon>Bacillota</taxon>
        <taxon>Bacilli</taxon>
        <taxon>Bacillales</taxon>
        <taxon>Bacillaceae</taxon>
        <taxon>Robertmurraya</taxon>
    </lineage>
</organism>
<comment type="caution">
    <text evidence="1">The sequence shown here is derived from an EMBL/GenBank/DDBJ whole genome shotgun (WGS) entry which is preliminary data.</text>
</comment>
<reference evidence="1" key="1">
    <citation type="submission" date="2021-03" db="EMBL/GenBank/DDBJ databases">
        <title>Antimicrobial resistance genes in bacteria isolated from Japanese honey, and their potential for conferring macrolide and lincosamide resistance in the American foulbrood pathogen Paenibacillus larvae.</title>
        <authorList>
            <person name="Okamoto M."/>
            <person name="Kumagai M."/>
            <person name="Kanamori H."/>
            <person name="Takamatsu D."/>
        </authorList>
    </citation>
    <scope>NUCLEOTIDE SEQUENCE</scope>
    <source>
        <strain evidence="1">J27TS8</strain>
    </source>
</reference>
<evidence type="ECO:0000313" key="1">
    <source>
        <dbReference type="EMBL" id="GIN61915.1"/>
    </source>
</evidence>
<gene>
    <name evidence="1" type="primary">yycP</name>
    <name evidence="1" type="ORF">J27TS8_19080</name>
</gene>
<dbReference type="Proteomes" id="UP000682111">
    <property type="component" value="Unassembled WGS sequence"/>
</dbReference>
<sequence>MRKRWMVLICFVLLTILVGWFFTKNSGSKKASDRELEEENFLDSKKAIVYFSTTADQDTYGGGKSAAVFIDHRGKPMTYEMEGLELGSIGVKENEILLADKSRFYKISKGFERIERDDYQHTGDHIGFLESTAGFYAVFNSGYDKTNGGYRSDIYWEKDGHFEKGIIPFFIEASVLHQGSLYTLSSSEDEKSYQFKEVILGEKPIVKPMLEIEKEENSTTFGQLQTDGHHLYFIRQTGALTEMVKVNLQSKKYQFTKVATYANDEQTFYKQIPFSYKRCVFLYQDNLYFIDGFGDVYRISTETGNSEKAFSLVETSFEGSVEVFQQNGTLHVFSLEHENRRAKIAEYNLLSGKRQEELVLKDFPELNTFNTKMHLYDFVIINSEND</sequence>
<dbReference type="OrthoDB" id="2573204at2"/>
<dbReference type="AlphaFoldDB" id="A0A919WHB1"/>
<proteinExistence type="predicted"/>
<dbReference type="EMBL" id="BORC01000003">
    <property type="protein sequence ID" value="GIN61915.1"/>
    <property type="molecule type" value="Genomic_DNA"/>
</dbReference>
<name>A0A919WHB1_9BACI</name>
<accession>A0A919WHB1</accession>
<keyword evidence="2" id="KW-1185">Reference proteome</keyword>